<keyword evidence="4" id="KW-0678">Repressor</keyword>
<evidence type="ECO:0000256" key="6">
    <source>
        <dbReference type="ARBA" id="ARBA00023016"/>
    </source>
</evidence>
<evidence type="ECO:0000256" key="5">
    <source>
        <dbReference type="ARBA" id="ARBA00022845"/>
    </source>
</evidence>
<evidence type="ECO:0000256" key="7">
    <source>
        <dbReference type="SAM" id="MobiDB-lite"/>
    </source>
</evidence>
<dbReference type="Pfam" id="PF01205">
    <property type="entry name" value="Impact_N"/>
    <property type="match status" value="1"/>
</dbReference>
<evidence type="ECO:0000256" key="2">
    <source>
        <dbReference type="ARBA" id="ARBA00007665"/>
    </source>
</evidence>
<dbReference type="CDD" id="cd23821">
    <property type="entry name" value="RWD_IMPACT"/>
    <property type="match status" value="1"/>
</dbReference>
<protein>
    <submittedName>
        <fullName evidence="9">Ribosomal protein S5 domain 2-type protein</fullName>
    </submittedName>
</protein>
<dbReference type="InterPro" id="IPR020568">
    <property type="entry name" value="Ribosomal_Su5_D2-typ_SF"/>
</dbReference>
<keyword evidence="5" id="KW-0810">Translation regulation</keyword>
<keyword evidence="3" id="KW-0963">Cytoplasm</keyword>
<evidence type="ECO:0000313" key="10">
    <source>
        <dbReference type="Proteomes" id="UP000193560"/>
    </source>
</evidence>
<dbReference type="GO" id="GO:0140469">
    <property type="term" value="P:GCN2-mediated signaling"/>
    <property type="evidence" value="ECO:0007669"/>
    <property type="project" value="TreeGrafter"/>
</dbReference>
<dbReference type="Gene3D" id="3.30.230.30">
    <property type="entry name" value="Impact, N-terminal domain"/>
    <property type="match status" value="1"/>
</dbReference>
<evidence type="ECO:0000259" key="8">
    <source>
        <dbReference type="PROSITE" id="PS50908"/>
    </source>
</evidence>
<dbReference type="PANTHER" id="PTHR16301">
    <property type="entry name" value="IMPACT-RELATED"/>
    <property type="match status" value="1"/>
</dbReference>
<dbReference type="InterPro" id="IPR023582">
    <property type="entry name" value="Impact"/>
</dbReference>
<keyword evidence="10" id="KW-1185">Reference proteome</keyword>
<dbReference type="GO" id="GO:0006446">
    <property type="term" value="P:regulation of translational initiation"/>
    <property type="evidence" value="ECO:0007669"/>
    <property type="project" value="TreeGrafter"/>
</dbReference>
<dbReference type="Gene3D" id="3.10.110.10">
    <property type="entry name" value="Ubiquitin Conjugating Enzyme"/>
    <property type="match status" value="1"/>
</dbReference>
<dbReference type="EMBL" id="MCGE01000005">
    <property type="protein sequence ID" value="ORZ21571.1"/>
    <property type="molecule type" value="Genomic_DNA"/>
</dbReference>
<comment type="subcellular location">
    <subcellularLocation>
        <location evidence="1">Cytoplasm</location>
    </subcellularLocation>
</comment>
<dbReference type="SUPFAM" id="SSF54211">
    <property type="entry name" value="Ribosomal protein S5 domain 2-like"/>
    <property type="match status" value="1"/>
</dbReference>
<keyword evidence="9" id="KW-0689">Ribosomal protein</keyword>
<accession>A0A1X2ISR5</accession>
<keyword evidence="9" id="KW-0687">Ribonucleoprotein</keyword>
<feature type="domain" description="RWD" evidence="8">
    <location>
        <begin position="14"/>
        <end position="138"/>
    </location>
</feature>
<dbReference type="STRING" id="90262.A0A1X2ISR5"/>
<dbReference type="PROSITE" id="PS50908">
    <property type="entry name" value="RWD"/>
    <property type="match status" value="1"/>
</dbReference>
<evidence type="ECO:0000256" key="3">
    <source>
        <dbReference type="ARBA" id="ARBA00022490"/>
    </source>
</evidence>
<dbReference type="InterPro" id="IPR016135">
    <property type="entry name" value="UBQ-conjugating_enzyme/RWD"/>
</dbReference>
<dbReference type="PANTHER" id="PTHR16301:SF25">
    <property type="entry name" value="PROTEIN IMPACT"/>
    <property type="match status" value="1"/>
</dbReference>
<dbReference type="InterPro" id="IPR020569">
    <property type="entry name" value="UPF0029_Impact_CS"/>
</dbReference>
<dbReference type="AlphaFoldDB" id="A0A1X2ISR5"/>
<name>A0A1X2ISR5_9FUNG</name>
<dbReference type="InterPro" id="IPR036956">
    <property type="entry name" value="Impact_N_sf"/>
</dbReference>
<dbReference type="OrthoDB" id="69641at2759"/>
<evidence type="ECO:0000256" key="1">
    <source>
        <dbReference type="ARBA" id="ARBA00004496"/>
    </source>
</evidence>
<dbReference type="InterPro" id="IPR001498">
    <property type="entry name" value="Impact_N"/>
</dbReference>
<dbReference type="PROSITE" id="PS00910">
    <property type="entry name" value="UPF0029"/>
    <property type="match status" value="1"/>
</dbReference>
<sequence length="325" mass="36004">MMDILEENSDRQQEEKLAVCAIYGNSILKLDEHNTSDTQAVYSLTLNVDQSVCNDMGTTAIHYKISSPRIMVLRLFFPSSYPSHDMPVFEMTSVYCGNTKIDASMVDAIQQGFHSLFQPGQVVLFEWIQWLEDYIRYHVEPTIQTDMGAADTTNNSNNDDDADDGKDTADLPAAPSSSADALTVSVPSIFSSLPLVDRKSTFVAHVAAVKTLDQVKHVISTLLENKKIARATHNIMAYRINLPGNNILQDNDDDGETAAGGRLMHLLQILDVKDVVVVVSRWFGGVLLGPDRFKDINNCARQALEDCGYLHDIHKKKHKSSAIGC</sequence>
<evidence type="ECO:0000313" key="9">
    <source>
        <dbReference type="EMBL" id="ORZ21571.1"/>
    </source>
</evidence>
<dbReference type="GO" id="GO:0005840">
    <property type="term" value="C:ribosome"/>
    <property type="evidence" value="ECO:0007669"/>
    <property type="project" value="UniProtKB-KW"/>
</dbReference>
<evidence type="ECO:0000256" key="4">
    <source>
        <dbReference type="ARBA" id="ARBA00022491"/>
    </source>
</evidence>
<keyword evidence="6" id="KW-0346">Stress response</keyword>
<comment type="similarity">
    <text evidence="2">Belongs to the IMPACT family.</text>
</comment>
<dbReference type="SUPFAM" id="SSF54495">
    <property type="entry name" value="UBC-like"/>
    <property type="match status" value="1"/>
</dbReference>
<dbReference type="GO" id="GO:0005737">
    <property type="term" value="C:cytoplasm"/>
    <property type="evidence" value="ECO:0007669"/>
    <property type="project" value="UniProtKB-SubCell"/>
</dbReference>
<dbReference type="Proteomes" id="UP000193560">
    <property type="component" value="Unassembled WGS sequence"/>
</dbReference>
<proteinExistence type="inferred from homology"/>
<organism evidence="9 10">
    <name type="scientific">Absidia repens</name>
    <dbReference type="NCBI Taxonomy" id="90262"/>
    <lineage>
        <taxon>Eukaryota</taxon>
        <taxon>Fungi</taxon>
        <taxon>Fungi incertae sedis</taxon>
        <taxon>Mucoromycota</taxon>
        <taxon>Mucoromycotina</taxon>
        <taxon>Mucoromycetes</taxon>
        <taxon>Mucorales</taxon>
        <taxon>Cunninghamellaceae</taxon>
        <taxon>Absidia</taxon>
    </lineage>
</organism>
<reference evidence="9 10" key="1">
    <citation type="submission" date="2016-07" db="EMBL/GenBank/DDBJ databases">
        <title>Pervasive Adenine N6-methylation of Active Genes in Fungi.</title>
        <authorList>
            <consortium name="DOE Joint Genome Institute"/>
            <person name="Mondo S.J."/>
            <person name="Dannebaum R.O."/>
            <person name="Kuo R.C."/>
            <person name="Labutti K."/>
            <person name="Haridas S."/>
            <person name="Kuo A."/>
            <person name="Salamov A."/>
            <person name="Ahrendt S.R."/>
            <person name="Lipzen A."/>
            <person name="Sullivan W."/>
            <person name="Andreopoulos W.B."/>
            <person name="Clum A."/>
            <person name="Lindquist E."/>
            <person name="Daum C."/>
            <person name="Ramamoorthy G.K."/>
            <person name="Gryganskyi A."/>
            <person name="Culley D."/>
            <person name="Magnuson J.K."/>
            <person name="James T.Y."/>
            <person name="O'Malley M.A."/>
            <person name="Stajich J.E."/>
            <person name="Spatafora J.W."/>
            <person name="Visel A."/>
            <person name="Grigoriev I.V."/>
        </authorList>
    </citation>
    <scope>NUCLEOTIDE SEQUENCE [LARGE SCALE GENOMIC DNA]</scope>
    <source>
        <strain evidence="9 10">NRRL 1336</strain>
    </source>
</reference>
<feature type="non-terminal residue" evidence="9">
    <location>
        <position position="1"/>
    </location>
</feature>
<dbReference type="Pfam" id="PF05773">
    <property type="entry name" value="RWD"/>
    <property type="match status" value="1"/>
</dbReference>
<comment type="caution">
    <text evidence="9">The sequence shown here is derived from an EMBL/GenBank/DDBJ whole genome shotgun (WGS) entry which is preliminary data.</text>
</comment>
<feature type="region of interest" description="Disordered" evidence="7">
    <location>
        <begin position="147"/>
        <end position="176"/>
    </location>
</feature>
<dbReference type="InterPro" id="IPR006575">
    <property type="entry name" value="RWD_dom"/>
</dbReference>
<gene>
    <name evidence="9" type="ORF">BCR42DRAFT_346500</name>
</gene>